<keyword evidence="1" id="KW-0812">Transmembrane</keyword>
<evidence type="ECO:0000313" key="4">
    <source>
        <dbReference type="EMBL" id="SUZ08939.1"/>
    </source>
</evidence>
<reference evidence="3" key="2">
    <citation type="submission" date="2013-01" db="EMBL/GenBank/DDBJ databases">
        <title>The wheat powdery mildew genome reveals unique evolution of an obligate biotroph.</title>
        <authorList>
            <person name="Oberhaensli S."/>
            <person name="Wicker T."/>
            <person name="Keller B."/>
        </authorList>
    </citation>
    <scope>NUCLEOTIDE SEQUENCE</scope>
    <source>
        <strain evidence="3">96224</strain>
    </source>
</reference>
<dbReference type="GO" id="GO:0005737">
    <property type="term" value="C:cytoplasm"/>
    <property type="evidence" value="ECO:0007669"/>
    <property type="project" value="TreeGrafter"/>
</dbReference>
<dbReference type="EMBL" id="KE375007">
    <property type="protein sequence ID" value="EPQ66096.1"/>
    <property type="molecule type" value="Genomic_DNA"/>
</dbReference>
<dbReference type="OrthoDB" id="10267127at2759"/>
<dbReference type="GO" id="GO:0006798">
    <property type="term" value="P:polyphosphate catabolic process"/>
    <property type="evidence" value="ECO:0007669"/>
    <property type="project" value="TreeGrafter"/>
</dbReference>
<dbReference type="HOGENOM" id="CLU_023125_0_0_1"/>
<dbReference type="InterPro" id="IPR050126">
    <property type="entry name" value="Ap4A_hydrolase"/>
</dbReference>
<feature type="non-terminal residue" evidence="4">
    <location>
        <position position="369"/>
    </location>
</feature>
<keyword evidence="1" id="KW-1133">Transmembrane helix</keyword>
<gene>
    <name evidence="3" type="ORF">BGT96224_4991</name>
    <name evidence="4" type="ORF">BGT96224V2_LOCUS2123</name>
</gene>
<dbReference type="Proteomes" id="UP000053110">
    <property type="component" value="Unassembled WGS sequence"/>
</dbReference>
<dbReference type="InterPro" id="IPR029052">
    <property type="entry name" value="Metallo-depent_PP-like"/>
</dbReference>
<dbReference type="PANTHER" id="PTHR42850">
    <property type="entry name" value="METALLOPHOSPHOESTERASE"/>
    <property type="match status" value="1"/>
</dbReference>
<feature type="transmembrane region" description="Helical" evidence="1">
    <location>
        <begin position="48"/>
        <end position="67"/>
    </location>
</feature>
<dbReference type="GO" id="GO:0000298">
    <property type="term" value="F:endopolyphosphatase activity"/>
    <property type="evidence" value="ECO:0007669"/>
    <property type="project" value="TreeGrafter"/>
</dbReference>
<protein>
    <submittedName>
        <fullName evidence="4">Bgt-4991</fullName>
    </submittedName>
</protein>
<proteinExistence type="predicted"/>
<dbReference type="Gene3D" id="3.60.21.10">
    <property type="match status" value="1"/>
</dbReference>
<accession>A0A061HJL4</accession>
<keyword evidence="1" id="KW-0472">Membrane</keyword>
<dbReference type="GO" id="GO:0016791">
    <property type="term" value="F:phosphatase activity"/>
    <property type="evidence" value="ECO:0007669"/>
    <property type="project" value="TreeGrafter"/>
</dbReference>
<reference evidence="4" key="3">
    <citation type="submission" date="2018-07" db="EMBL/GenBank/DDBJ databases">
        <authorList>
            <person name="Quirk P.G."/>
            <person name="Krulwich T.A."/>
        </authorList>
    </citation>
    <scope>NUCLEOTIDE SEQUENCE</scope>
    <source>
        <strain evidence="4">96224</strain>
    </source>
</reference>
<evidence type="ECO:0000256" key="1">
    <source>
        <dbReference type="SAM" id="Phobius"/>
    </source>
</evidence>
<feature type="domain" description="Calcineurin-like phosphoesterase" evidence="2">
    <location>
        <begin position="123"/>
        <end position="300"/>
    </location>
</feature>
<reference evidence="5" key="1">
    <citation type="journal article" date="2013" name="Nat. Genet.">
        <title>The wheat powdery mildew genome shows the unique evolution of an obligate biotroph.</title>
        <authorList>
            <person name="Wicker T."/>
            <person name="Oberhaensli S."/>
            <person name="Parlange F."/>
            <person name="Buchmann J.P."/>
            <person name="Shatalina M."/>
            <person name="Roffler S."/>
            <person name="Ben-David R."/>
            <person name="Dolezel J."/>
            <person name="Simkova H."/>
            <person name="Schulze-Lefert P."/>
            <person name="Spanu P.D."/>
            <person name="Bruggmann R."/>
            <person name="Amselem J."/>
            <person name="Quesneville H."/>
            <person name="Ver Loren van Themaat E."/>
            <person name="Paape T."/>
            <person name="Shimizu K.K."/>
            <person name="Keller B."/>
        </authorList>
    </citation>
    <scope>NUCLEOTIDE SEQUENCE [LARGE SCALE GENOMIC DNA]</scope>
    <source>
        <strain evidence="5">96224</strain>
    </source>
</reference>
<dbReference type="Pfam" id="PF00149">
    <property type="entry name" value="Metallophos"/>
    <property type="match status" value="1"/>
</dbReference>
<organism evidence="4">
    <name type="scientific">Blumeria graminis f. sp. tritici 96224</name>
    <dbReference type="NCBI Taxonomy" id="1268274"/>
    <lineage>
        <taxon>Eukaryota</taxon>
        <taxon>Fungi</taxon>
        <taxon>Dikarya</taxon>
        <taxon>Ascomycota</taxon>
        <taxon>Pezizomycotina</taxon>
        <taxon>Leotiomycetes</taxon>
        <taxon>Erysiphales</taxon>
        <taxon>Erysiphaceae</taxon>
        <taxon>Blumeria</taxon>
    </lineage>
</organism>
<sequence length="369" mass="41413">MTDYKIPISDSESHPLYVSEKQELPAPALAQQYNDPASRCQRYRARRCILNFVAVMALLVWTGYYFLSSIQCMSSTIGEVSAILQKIADLNSHQENSAFDPVMIMDIPEKYLPEIGPDRTQRRLLVIGDIHGMKESLQDLLQETKYDPEQDHLVLAGDMVNKGPDSPGVVDLAMKIGASCVRGNHEDKVIRAWEDIQSRSSELGDEAEPDEKIYGHHHRKVIALARALGERRIEWLKSCPLMLRLGNFGEMGEVIVVHAGIEPGVELEDQNPFSVMNMRSIKHGIPSKHHGKAWSKAWNKYQESLSPCQRQTVIYGHDARRGLKTKEYSLGIDTGCVKGRKLTAAIIEGGETSYSHELAQVKCHKAPKE</sequence>
<evidence type="ECO:0000259" key="2">
    <source>
        <dbReference type="Pfam" id="PF00149"/>
    </source>
</evidence>
<dbReference type="SUPFAM" id="SSF56300">
    <property type="entry name" value="Metallo-dependent phosphatases"/>
    <property type="match status" value="1"/>
</dbReference>
<evidence type="ECO:0000313" key="5">
    <source>
        <dbReference type="Proteomes" id="UP000053110"/>
    </source>
</evidence>
<dbReference type="AlphaFoldDB" id="A0A061HJL4"/>
<dbReference type="InterPro" id="IPR004843">
    <property type="entry name" value="Calcineurin-like_PHP"/>
</dbReference>
<dbReference type="EMBL" id="UIGY01000034">
    <property type="protein sequence ID" value="SUZ08939.1"/>
    <property type="molecule type" value="Genomic_DNA"/>
</dbReference>
<name>A0A061HJL4_BLUGR</name>
<dbReference type="PANTHER" id="PTHR42850:SF4">
    <property type="entry name" value="ZINC-DEPENDENT ENDOPOLYPHOSPHATASE"/>
    <property type="match status" value="1"/>
</dbReference>
<evidence type="ECO:0000313" key="3">
    <source>
        <dbReference type="EMBL" id="EPQ66096.1"/>
    </source>
</evidence>
<dbReference type="CDD" id="cd00144">
    <property type="entry name" value="MPP_PPP_family"/>
    <property type="match status" value="1"/>
</dbReference>